<dbReference type="GO" id="GO:0009307">
    <property type="term" value="P:DNA restriction-modification system"/>
    <property type="evidence" value="ECO:0007669"/>
    <property type="project" value="UniProtKB-KW"/>
</dbReference>
<comment type="caution">
    <text evidence="9">The sequence shown here is derived from an EMBL/GenBank/DDBJ whole genome shotgun (WGS) entry which is preliminary data.</text>
</comment>
<protein>
    <recommendedName>
        <fullName evidence="7">Cytosine-specific methyltransferase</fullName>
        <ecNumber evidence="7">2.1.1.37</ecNumber>
    </recommendedName>
</protein>
<evidence type="ECO:0000256" key="1">
    <source>
        <dbReference type="ARBA" id="ARBA00022603"/>
    </source>
</evidence>
<reference evidence="9 10" key="1">
    <citation type="journal article" date="2016" name="Nat. Commun.">
        <title>Thousands of microbial genomes shed light on interconnected biogeochemical processes in an aquifer system.</title>
        <authorList>
            <person name="Anantharaman K."/>
            <person name="Brown C.T."/>
            <person name="Hug L.A."/>
            <person name="Sharon I."/>
            <person name="Castelle C.J."/>
            <person name="Probst A.J."/>
            <person name="Thomas B.C."/>
            <person name="Singh A."/>
            <person name="Wilkins M.J."/>
            <person name="Karaoz U."/>
            <person name="Brodie E.L."/>
            <person name="Williams K.H."/>
            <person name="Hubbard S.S."/>
            <person name="Banfield J.F."/>
        </authorList>
    </citation>
    <scope>NUCLEOTIDE SEQUENCE [LARGE SCALE GENOMIC DNA]</scope>
</reference>
<sequence length="316" mass="35262">MSLFSGCGGLDLGFVGGFKFLGRKYEKNDFKVIWANDIDEPSCQTFANYFKHRVVCGDITDIIGGRYAASLFDAPLPDKVDVVLGGFPCQDFSHAGKRKGFNSKRGLLYQSMAEVIKRTKPVLFVAENVRGLLTMNGGEAIQTIIKDFEKLGYHVVYKLLTAADYGVPQTRERVIIVGTSKDKLPPFEHPKPILDEKNWVNLKQAIGDLEKAEEGKIANHYWSKAKKNKGQGNSVVSADKPGPTMRTEHHGNIEYHWNGKRRLSAREAARIQSFPDDLIFYPSTSSAYKQIGNAVPPVLAWHVATAIEKFLDKNLK</sequence>
<keyword evidence="4" id="KW-0680">Restriction system</keyword>
<keyword evidence="1 5" id="KW-0489">Methyltransferase</keyword>
<dbReference type="PANTHER" id="PTHR10629">
    <property type="entry name" value="CYTOSINE-SPECIFIC METHYLTRANSFERASE"/>
    <property type="match status" value="1"/>
</dbReference>
<proteinExistence type="inferred from homology"/>
<dbReference type="Gene3D" id="3.90.120.10">
    <property type="entry name" value="DNA Methylase, subunit A, domain 2"/>
    <property type="match status" value="1"/>
</dbReference>
<dbReference type="GO" id="GO:0044027">
    <property type="term" value="P:negative regulation of gene expression via chromosomal CpG island methylation"/>
    <property type="evidence" value="ECO:0007669"/>
    <property type="project" value="TreeGrafter"/>
</dbReference>
<dbReference type="GO" id="GO:0032259">
    <property type="term" value="P:methylation"/>
    <property type="evidence" value="ECO:0007669"/>
    <property type="project" value="UniProtKB-KW"/>
</dbReference>
<dbReference type="Gene3D" id="3.40.50.150">
    <property type="entry name" value="Vaccinia Virus protein VP39"/>
    <property type="match status" value="1"/>
</dbReference>
<organism evidence="9 10">
    <name type="scientific">Candidatus Uhrbacteria bacterium RIFCSPLOWO2_01_FULL_47_24</name>
    <dbReference type="NCBI Taxonomy" id="1802401"/>
    <lineage>
        <taxon>Bacteria</taxon>
        <taxon>Candidatus Uhriibacteriota</taxon>
    </lineage>
</organism>
<keyword evidence="2 5" id="KW-0808">Transferase</keyword>
<feature type="active site" evidence="5">
    <location>
        <position position="89"/>
    </location>
</feature>
<comment type="similarity">
    <text evidence="5 6">Belongs to the class I-like SAM-binding methyltransferase superfamily. C5-methyltransferase family.</text>
</comment>
<evidence type="ECO:0000256" key="4">
    <source>
        <dbReference type="ARBA" id="ARBA00022747"/>
    </source>
</evidence>
<dbReference type="InterPro" id="IPR031303">
    <property type="entry name" value="C5_meth_CS"/>
</dbReference>
<accession>A0A1F7UVB5</accession>
<dbReference type="GO" id="GO:0003886">
    <property type="term" value="F:DNA (cytosine-5-)-methyltransferase activity"/>
    <property type="evidence" value="ECO:0007669"/>
    <property type="project" value="UniProtKB-EC"/>
</dbReference>
<dbReference type="PROSITE" id="PS00095">
    <property type="entry name" value="C5_MTASE_2"/>
    <property type="match status" value="1"/>
</dbReference>
<dbReference type="PRINTS" id="PR00105">
    <property type="entry name" value="C5METTRFRASE"/>
</dbReference>
<comment type="catalytic activity">
    <reaction evidence="7">
        <text>a 2'-deoxycytidine in DNA + S-adenosyl-L-methionine = a 5-methyl-2'-deoxycytidine in DNA + S-adenosyl-L-homocysteine + H(+)</text>
        <dbReference type="Rhea" id="RHEA:13681"/>
        <dbReference type="Rhea" id="RHEA-COMP:11369"/>
        <dbReference type="Rhea" id="RHEA-COMP:11370"/>
        <dbReference type="ChEBI" id="CHEBI:15378"/>
        <dbReference type="ChEBI" id="CHEBI:57856"/>
        <dbReference type="ChEBI" id="CHEBI:59789"/>
        <dbReference type="ChEBI" id="CHEBI:85452"/>
        <dbReference type="ChEBI" id="CHEBI:85454"/>
        <dbReference type="EC" id="2.1.1.37"/>
    </reaction>
</comment>
<dbReference type="Pfam" id="PF00145">
    <property type="entry name" value="DNA_methylase"/>
    <property type="match status" value="2"/>
</dbReference>
<dbReference type="STRING" id="1802401.A3B21_04250"/>
<dbReference type="InterPro" id="IPR029063">
    <property type="entry name" value="SAM-dependent_MTases_sf"/>
</dbReference>
<dbReference type="InterPro" id="IPR050390">
    <property type="entry name" value="C5-Methyltransferase"/>
</dbReference>
<dbReference type="PROSITE" id="PS51679">
    <property type="entry name" value="SAM_MT_C5"/>
    <property type="match status" value="1"/>
</dbReference>
<dbReference type="EC" id="2.1.1.37" evidence="7"/>
<dbReference type="GO" id="GO:0003677">
    <property type="term" value="F:DNA binding"/>
    <property type="evidence" value="ECO:0007669"/>
    <property type="project" value="TreeGrafter"/>
</dbReference>
<evidence type="ECO:0000256" key="2">
    <source>
        <dbReference type="ARBA" id="ARBA00022679"/>
    </source>
</evidence>
<dbReference type="InterPro" id="IPR001525">
    <property type="entry name" value="C5_MeTfrase"/>
</dbReference>
<dbReference type="PROSITE" id="PS00094">
    <property type="entry name" value="C5_MTASE_1"/>
    <property type="match status" value="1"/>
</dbReference>
<dbReference type="PANTHER" id="PTHR10629:SF52">
    <property type="entry name" value="DNA (CYTOSINE-5)-METHYLTRANSFERASE 1"/>
    <property type="match status" value="1"/>
</dbReference>
<dbReference type="NCBIfam" id="TIGR00675">
    <property type="entry name" value="dcm"/>
    <property type="match status" value="1"/>
</dbReference>
<keyword evidence="3 5" id="KW-0949">S-adenosyl-L-methionine</keyword>
<feature type="region of interest" description="Disordered" evidence="8">
    <location>
        <begin position="228"/>
        <end position="250"/>
    </location>
</feature>
<dbReference type="SUPFAM" id="SSF53335">
    <property type="entry name" value="S-adenosyl-L-methionine-dependent methyltransferases"/>
    <property type="match status" value="1"/>
</dbReference>
<dbReference type="EMBL" id="MGEJ01000004">
    <property type="protein sequence ID" value="OGL81607.1"/>
    <property type="molecule type" value="Genomic_DNA"/>
</dbReference>
<dbReference type="CDD" id="cd00315">
    <property type="entry name" value="Cyt_C5_DNA_methylase"/>
    <property type="match status" value="1"/>
</dbReference>
<dbReference type="InterPro" id="IPR018117">
    <property type="entry name" value="C5_DNA_meth_AS"/>
</dbReference>
<evidence type="ECO:0000256" key="8">
    <source>
        <dbReference type="SAM" id="MobiDB-lite"/>
    </source>
</evidence>
<evidence type="ECO:0000256" key="7">
    <source>
        <dbReference type="RuleBase" id="RU000417"/>
    </source>
</evidence>
<evidence type="ECO:0000313" key="10">
    <source>
        <dbReference type="Proteomes" id="UP000176897"/>
    </source>
</evidence>
<gene>
    <name evidence="9" type="ORF">A3B21_04250</name>
</gene>
<name>A0A1F7UVB5_9BACT</name>
<evidence type="ECO:0000256" key="6">
    <source>
        <dbReference type="RuleBase" id="RU000416"/>
    </source>
</evidence>
<dbReference type="AlphaFoldDB" id="A0A1F7UVB5"/>
<evidence type="ECO:0000313" key="9">
    <source>
        <dbReference type="EMBL" id="OGL81607.1"/>
    </source>
</evidence>
<evidence type="ECO:0000256" key="5">
    <source>
        <dbReference type="PROSITE-ProRule" id="PRU01016"/>
    </source>
</evidence>
<dbReference type="Proteomes" id="UP000176897">
    <property type="component" value="Unassembled WGS sequence"/>
</dbReference>
<evidence type="ECO:0000256" key="3">
    <source>
        <dbReference type="ARBA" id="ARBA00022691"/>
    </source>
</evidence>